<sequence>MSGKRPGESLSTPVTRALKKLGADIALARRRRHLTQESMAERLRISEATVRRMERGDTGVSIGTIAQAFFVLGELDKITRLLDTASDEIGLALMNEQLPQRVRRKRIKSDSGAL</sequence>
<accession>A0A1B4FTI2</accession>
<dbReference type="CDD" id="cd00093">
    <property type="entry name" value="HTH_XRE"/>
    <property type="match status" value="1"/>
</dbReference>
<evidence type="ECO:0000313" key="2">
    <source>
        <dbReference type="EMBL" id="AOJ06982.1"/>
    </source>
</evidence>
<dbReference type="PROSITE" id="PS50943">
    <property type="entry name" value="HTH_CROC1"/>
    <property type="match status" value="1"/>
</dbReference>
<evidence type="ECO:0000313" key="3">
    <source>
        <dbReference type="Proteomes" id="UP000067711"/>
    </source>
</evidence>
<gene>
    <name evidence="2" type="ORF">WS71_06410</name>
</gene>
<keyword evidence="2" id="KW-0238">DNA-binding</keyword>
<reference evidence="2 3" key="1">
    <citation type="submission" date="2015-12" db="EMBL/GenBank/DDBJ databases">
        <title>Diversity of Burkholderia near neighbor genomes.</title>
        <authorList>
            <person name="Sahl J."/>
            <person name="Wagner D."/>
            <person name="Keim P."/>
        </authorList>
    </citation>
    <scope>NUCLEOTIDE SEQUENCE [LARGE SCALE GENOMIC DNA]</scope>
    <source>
        <strain evidence="2 3">BDU8</strain>
    </source>
</reference>
<dbReference type="AlphaFoldDB" id="A0A1B4FTI2"/>
<dbReference type="SUPFAM" id="SSF47413">
    <property type="entry name" value="lambda repressor-like DNA-binding domains"/>
    <property type="match status" value="1"/>
</dbReference>
<dbReference type="EMBL" id="CP013388">
    <property type="protein sequence ID" value="AOJ06982.1"/>
    <property type="molecule type" value="Genomic_DNA"/>
</dbReference>
<evidence type="ECO:0000259" key="1">
    <source>
        <dbReference type="PROSITE" id="PS50943"/>
    </source>
</evidence>
<dbReference type="Proteomes" id="UP000067711">
    <property type="component" value="Chromosome 2"/>
</dbReference>
<dbReference type="InterPro" id="IPR001387">
    <property type="entry name" value="Cro/C1-type_HTH"/>
</dbReference>
<name>A0A1B4FTI2_9BURK</name>
<proteinExistence type="predicted"/>
<dbReference type="SMART" id="SM00530">
    <property type="entry name" value="HTH_XRE"/>
    <property type="match status" value="1"/>
</dbReference>
<dbReference type="Pfam" id="PF13560">
    <property type="entry name" value="HTH_31"/>
    <property type="match status" value="1"/>
</dbReference>
<organism evidence="2 3">
    <name type="scientific">Burkholderia mayonis</name>
    <dbReference type="NCBI Taxonomy" id="1385591"/>
    <lineage>
        <taxon>Bacteria</taxon>
        <taxon>Pseudomonadati</taxon>
        <taxon>Pseudomonadota</taxon>
        <taxon>Betaproteobacteria</taxon>
        <taxon>Burkholderiales</taxon>
        <taxon>Burkholderiaceae</taxon>
        <taxon>Burkholderia</taxon>
        <taxon>pseudomallei group</taxon>
    </lineage>
</organism>
<dbReference type="InterPro" id="IPR010982">
    <property type="entry name" value="Lambda_DNA-bd_dom_sf"/>
</dbReference>
<dbReference type="GO" id="GO:0003677">
    <property type="term" value="F:DNA binding"/>
    <property type="evidence" value="ECO:0007669"/>
    <property type="project" value="UniProtKB-KW"/>
</dbReference>
<dbReference type="Gene3D" id="1.10.260.40">
    <property type="entry name" value="lambda repressor-like DNA-binding domains"/>
    <property type="match status" value="1"/>
</dbReference>
<protein>
    <submittedName>
        <fullName evidence="2">DNA-binding protein</fullName>
    </submittedName>
</protein>
<feature type="domain" description="HTH cro/C1-type" evidence="1">
    <location>
        <begin position="25"/>
        <end position="75"/>
    </location>
</feature>